<name>A0A1T2L4P1_9GAMM</name>
<feature type="domain" description="Haemolysin activator HlyB C-terminal" evidence="1">
    <location>
        <begin position="34"/>
        <end position="336"/>
    </location>
</feature>
<dbReference type="PANTHER" id="PTHR34597:SF6">
    <property type="entry name" value="BLR6126 PROTEIN"/>
    <property type="match status" value="1"/>
</dbReference>
<dbReference type="GO" id="GO:0046819">
    <property type="term" value="P:protein secretion by the type V secretion system"/>
    <property type="evidence" value="ECO:0007669"/>
    <property type="project" value="TreeGrafter"/>
</dbReference>
<dbReference type="GO" id="GO:0008320">
    <property type="term" value="F:protein transmembrane transporter activity"/>
    <property type="evidence" value="ECO:0007669"/>
    <property type="project" value="TreeGrafter"/>
</dbReference>
<gene>
    <name evidence="2" type="ORF">BOW53_08975</name>
</gene>
<dbReference type="Proteomes" id="UP000191110">
    <property type="component" value="Unassembled WGS sequence"/>
</dbReference>
<dbReference type="Gene3D" id="2.40.160.50">
    <property type="entry name" value="membrane protein fhac: a member of the omp85/tpsb transporter family"/>
    <property type="match status" value="1"/>
</dbReference>
<proteinExistence type="predicted"/>
<comment type="caution">
    <text evidence="2">The sequence shown here is derived from an EMBL/GenBank/DDBJ whole genome shotgun (WGS) entry which is preliminary data.</text>
</comment>
<evidence type="ECO:0000313" key="2">
    <source>
        <dbReference type="EMBL" id="OOZ40078.1"/>
    </source>
</evidence>
<sequence length="374" mass="40691">MLLINDLPGMFARATLSASKSEFGAADLTIHFERDTVSGGVAFDNRGGEALGPLRVVADLKLNNLLSLFERTALMVAQAEGQEMQYASISHEQQLGREGTKIKIDYSALRAEPENLSFIPLEQEVESDSANLIVSHPMIRSRKQNLYLRTGLTMHNGTTRLFGAKMIDEQLRVARLGLTYDRIDSSGATNLIDVEVSQGLNGLGSSENGDLLLSRADGSVDFSKLTLYLARLQPLSSHWSLLATVNGQYAFDDLLAPELFGYGGEAFGRGYDPSEAVGDHGLAAKLELRYSNHLPFSTPQPYTLYGYVDAGRVWQRNETPLDDDTTITSAGLGLRLSLFGHVSAAVELAQPISHPVAAEGSDDARAYFTLSARF</sequence>
<dbReference type="EMBL" id="MPRL01000033">
    <property type="protein sequence ID" value="OOZ40078.1"/>
    <property type="molecule type" value="Genomic_DNA"/>
</dbReference>
<keyword evidence="3" id="KW-1185">Reference proteome</keyword>
<dbReference type="GO" id="GO:0098046">
    <property type="term" value="C:type V protein secretion system complex"/>
    <property type="evidence" value="ECO:0007669"/>
    <property type="project" value="TreeGrafter"/>
</dbReference>
<organism evidence="2 3">
    <name type="scientific">Solemya pervernicosa gill symbiont</name>
    <dbReference type="NCBI Taxonomy" id="642797"/>
    <lineage>
        <taxon>Bacteria</taxon>
        <taxon>Pseudomonadati</taxon>
        <taxon>Pseudomonadota</taxon>
        <taxon>Gammaproteobacteria</taxon>
        <taxon>sulfur-oxidizing symbionts</taxon>
    </lineage>
</organism>
<dbReference type="PANTHER" id="PTHR34597">
    <property type="entry name" value="SLR1661 PROTEIN"/>
    <property type="match status" value="1"/>
</dbReference>
<dbReference type="InterPro" id="IPR051544">
    <property type="entry name" value="TPS_OM_transporter"/>
</dbReference>
<accession>A0A1T2L4P1</accession>
<dbReference type="RefSeq" id="WP_078483746.1">
    <property type="nucleotide sequence ID" value="NZ_MPRL01000033.1"/>
</dbReference>
<protein>
    <recommendedName>
        <fullName evidence="1">Haemolysin activator HlyB C-terminal domain-containing protein</fullName>
    </recommendedName>
</protein>
<reference evidence="2 3" key="1">
    <citation type="submission" date="2016-11" db="EMBL/GenBank/DDBJ databases">
        <title>Mixed transmission modes and dynamic genome evolution in an obligate animal-bacterial symbiosis.</title>
        <authorList>
            <person name="Russell S.L."/>
            <person name="Corbett-Detig R.B."/>
            <person name="Cavanaugh C.M."/>
        </authorList>
    </citation>
    <scope>NUCLEOTIDE SEQUENCE [LARGE SCALE GENOMIC DNA]</scope>
    <source>
        <strain evidence="2">Sveles-Q1</strain>
    </source>
</reference>
<dbReference type="OrthoDB" id="572300at2"/>
<dbReference type="Pfam" id="PF03865">
    <property type="entry name" value="ShlB"/>
    <property type="match status" value="1"/>
</dbReference>
<dbReference type="InterPro" id="IPR005565">
    <property type="entry name" value="Hemolysn_activator_HlyB_C"/>
</dbReference>
<dbReference type="AlphaFoldDB" id="A0A1T2L4P1"/>
<evidence type="ECO:0000313" key="3">
    <source>
        <dbReference type="Proteomes" id="UP000191110"/>
    </source>
</evidence>
<evidence type="ECO:0000259" key="1">
    <source>
        <dbReference type="Pfam" id="PF03865"/>
    </source>
</evidence>